<evidence type="ECO:0000313" key="2">
    <source>
        <dbReference type="Proteomes" id="UP000187203"/>
    </source>
</evidence>
<gene>
    <name evidence="1" type="ORF">COLO4_06379</name>
</gene>
<reference evidence="2" key="1">
    <citation type="submission" date="2013-09" db="EMBL/GenBank/DDBJ databases">
        <title>Corchorus olitorius genome sequencing.</title>
        <authorList>
            <person name="Alam M."/>
            <person name="Haque M.S."/>
            <person name="Islam M.S."/>
            <person name="Emdad E.M."/>
            <person name="Islam M.M."/>
            <person name="Ahmed B."/>
            <person name="Halim A."/>
            <person name="Hossen Q.M.M."/>
            <person name="Hossain M.Z."/>
            <person name="Ahmed R."/>
            <person name="Khan M.M."/>
            <person name="Islam R."/>
            <person name="Rashid M.M."/>
            <person name="Khan S.A."/>
            <person name="Rahman M.S."/>
            <person name="Alam M."/>
            <person name="Yahiya A.S."/>
            <person name="Khan M.S."/>
            <person name="Azam M.S."/>
            <person name="Haque T."/>
            <person name="Lashkar M.Z.H."/>
            <person name="Akhand A.I."/>
            <person name="Morshed G."/>
            <person name="Roy S."/>
            <person name="Uddin K.S."/>
            <person name="Rabeya T."/>
            <person name="Hossain A.S."/>
            <person name="Chowdhury A."/>
            <person name="Snigdha A.R."/>
            <person name="Mortoza M.S."/>
            <person name="Matin S.A."/>
            <person name="Hoque S.M.E."/>
            <person name="Islam M.K."/>
            <person name="Roy D.K."/>
            <person name="Haider R."/>
            <person name="Moosa M.M."/>
            <person name="Elias S.M."/>
            <person name="Hasan A.M."/>
            <person name="Jahan S."/>
            <person name="Shafiuddin M."/>
            <person name="Mahmood N."/>
            <person name="Shommy N.S."/>
        </authorList>
    </citation>
    <scope>NUCLEOTIDE SEQUENCE [LARGE SCALE GENOMIC DNA]</scope>
    <source>
        <strain evidence="2">cv. O-4</strain>
    </source>
</reference>
<dbReference type="EMBL" id="AWUE01012669">
    <property type="protein sequence ID" value="OMP08533.1"/>
    <property type="molecule type" value="Genomic_DNA"/>
</dbReference>
<keyword evidence="2" id="KW-1185">Reference proteome</keyword>
<comment type="caution">
    <text evidence="1">The sequence shown here is derived from an EMBL/GenBank/DDBJ whole genome shotgun (WGS) entry which is preliminary data.</text>
</comment>
<organism evidence="1 2">
    <name type="scientific">Corchorus olitorius</name>
    <dbReference type="NCBI Taxonomy" id="93759"/>
    <lineage>
        <taxon>Eukaryota</taxon>
        <taxon>Viridiplantae</taxon>
        <taxon>Streptophyta</taxon>
        <taxon>Embryophyta</taxon>
        <taxon>Tracheophyta</taxon>
        <taxon>Spermatophyta</taxon>
        <taxon>Magnoliopsida</taxon>
        <taxon>eudicotyledons</taxon>
        <taxon>Gunneridae</taxon>
        <taxon>Pentapetalae</taxon>
        <taxon>rosids</taxon>
        <taxon>malvids</taxon>
        <taxon>Malvales</taxon>
        <taxon>Malvaceae</taxon>
        <taxon>Grewioideae</taxon>
        <taxon>Apeibeae</taxon>
        <taxon>Corchorus</taxon>
    </lineage>
</organism>
<dbReference type="AlphaFoldDB" id="A0A1R3KN59"/>
<evidence type="ECO:0000313" key="1">
    <source>
        <dbReference type="EMBL" id="OMP08533.1"/>
    </source>
</evidence>
<proteinExistence type="predicted"/>
<dbReference type="Proteomes" id="UP000187203">
    <property type="component" value="Unassembled WGS sequence"/>
</dbReference>
<accession>A0A1R3KN59</accession>
<sequence length="96" mass="10602">MMASFYIGFSVTNPNYSTLHSFGFRSNAIGQLAAFPNMQSIRVLIINAGGVLNPDFARAFAELRYQHDPHLALITETRLGGVEGRNLRLSMNMPVS</sequence>
<name>A0A1R3KN59_9ROSI</name>
<protein>
    <submittedName>
        <fullName evidence="1">Uncharacterized protein</fullName>
    </submittedName>
</protein>